<name>A0A0J9EMD6_AJEDA</name>
<dbReference type="EMBL" id="GG749419">
    <property type="protein sequence ID" value="KMW67246.1"/>
    <property type="molecule type" value="Genomic_DNA"/>
</dbReference>
<protein>
    <submittedName>
        <fullName evidence="1">Uncharacterized protein</fullName>
    </submittedName>
</protein>
<feature type="non-terminal residue" evidence="1">
    <location>
        <position position="1"/>
    </location>
</feature>
<accession>A0A0J9EMD6</accession>
<gene>
    <name evidence="1" type="ORF">BDDG_12002</name>
</gene>
<reference evidence="1" key="1">
    <citation type="submission" date="2010-03" db="EMBL/GenBank/DDBJ databases">
        <title>Annotation of Blastomyces dermatitidis strain ATCC 18188.</title>
        <authorList>
            <consortium name="The Broad Institute Genome Sequencing Platform"/>
            <consortium name="Broad Institute Genome Sequencing Center for Infectious Disease."/>
            <person name="Cuomo C."/>
            <person name="Klein B."/>
            <person name="Sullivan T."/>
            <person name="Heitman J."/>
            <person name="Young S."/>
            <person name="Zeng Q."/>
            <person name="Gargeya S."/>
            <person name="Alvarado L."/>
            <person name="Berlin A.M."/>
            <person name="Chapman S.B."/>
            <person name="Chen Z."/>
            <person name="Freedman E."/>
            <person name="Gellesch M."/>
            <person name="Goldberg J."/>
            <person name="Griggs A."/>
            <person name="Gujja S."/>
            <person name="Heilman E."/>
            <person name="Heiman D."/>
            <person name="Howarth C."/>
            <person name="Mehta T."/>
            <person name="Neiman D."/>
            <person name="Pearson M."/>
            <person name="Roberts A."/>
            <person name="Saif S."/>
            <person name="Shea T."/>
            <person name="Shenoy N."/>
            <person name="Sisk P."/>
            <person name="Stolte C."/>
            <person name="Sykes S."/>
            <person name="White J."/>
            <person name="Yandava C."/>
            <person name="Haas B."/>
            <person name="Nusbaum C."/>
            <person name="Birren B."/>
        </authorList>
    </citation>
    <scope>NUCLEOTIDE SEQUENCE</scope>
    <source>
        <strain evidence="1">ATCC 18188</strain>
    </source>
</reference>
<dbReference type="AlphaFoldDB" id="A0A0J9EMD6"/>
<sequence length="109" mass="12133">SVFSRGCWKKPLISEVRRSRSGRKRRLRAYAVVAKVVGHVALEDVLARCHDIIVHKYFVPPPVVPSKIEKLDISSTANGLDAQTPSKRPQLDRLVALQRKSVIASHVTA</sequence>
<organism evidence="1">
    <name type="scientific">Ajellomyces dermatitidis (strain ATCC 18188 / CBS 674.68)</name>
    <name type="common">Blastomyces dermatitidis</name>
    <dbReference type="NCBI Taxonomy" id="653446"/>
    <lineage>
        <taxon>Eukaryota</taxon>
        <taxon>Fungi</taxon>
        <taxon>Dikarya</taxon>
        <taxon>Ascomycota</taxon>
        <taxon>Pezizomycotina</taxon>
        <taxon>Eurotiomycetes</taxon>
        <taxon>Eurotiomycetidae</taxon>
        <taxon>Onygenales</taxon>
        <taxon>Ajellomycetaceae</taxon>
        <taxon>Blastomyces</taxon>
    </lineage>
</organism>
<dbReference type="Proteomes" id="UP000007802">
    <property type="component" value="Unassembled WGS sequence"/>
</dbReference>
<proteinExistence type="predicted"/>
<evidence type="ECO:0000313" key="1">
    <source>
        <dbReference type="EMBL" id="KMW67246.1"/>
    </source>
</evidence>